<dbReference type="EMBL" id="SMKZ01000046">
    <property type="protein sequence ID" value="TDE00776.1"/>
    <property type="molecule type" value="Genomic_DNA"/>
</dbReference>
<evidence type="ECO:0000313" key="3">
    <source>
        <dbReference type="Proteomes" id="UP000294739"/>
    </source>
</evidence>
<sequence length="161" mass="17125">MPDSVFIALTFASAIGAGLMAGVYFAFSAMVMPGLRRLEPADATRAMQAINVALMNAWFLAVFMGSAAFSLLSVVLSFVRWGNDEAVYLLVAGLLFLGGSLGLTAGYHIPRNNALLALDADGPEVPEVWRRFDSEWTSWNHVRAVASLAATILFIAGIAAA</sequence>
<dbReference type="Proteomes" id="UP000294739">
    <property type="component" value="Unassembled WGS sequence"/>
</dbReference>
<feature type="transmembrane region" description="Helical" evidence="1">
    <location>
        <begin position="87"/>
        <end position="107"/>
    </location>
</feature>
<dbReference type="InterPro" id="IPR013901">
    <property type="entry name" value="Anthrone_oxy"/>
</dbReference>
<name>A0A4R5CLG5_9ACTN</name>
<dbReference type="RefSeq" id="WP_131899509.1">
    <property type="nucleotide sequence ID" value="NZ_SMKZ01000046.1"/>
</dbReference>
<keyword evidence="1" id="KW-0812">Transmembrane</keyword>
<feature type="transmembrane region" description="Helical" evidence="1">
    <location>
        <begin position="140"/>
        <end position="160"/>
    </location>
</feature>
<protein>
    <submittedName>
        <fullName evidence="2">DUF1772 domain-containing protein</fullName>
    </submittedName>
</protein>
<keyword evidence="1" id="KW-0472">Membrane</keyword>
<proteinExistence type="predicted"/>
<keyword evidence="3" id="KW-1185">Reference proteome</keyword>
<comment type="caution">
    <text evidence="2">The sequence shown here is derived from an EMBL/GenBank/DDBJ whole genome shotgun (WGS) entry which is preliminary data.</text>
</comment>
<gene>
    <name evidence="2" type="ORF">E1269_24550</name>
</gene>
<reference evidence="2 3" key="1">
    <citation type="submission" date="2019-03" db="EMBL/GenBank/DDBJ databases">
        <title>Draft genome sequences of novel Actinobacteria.</title>
        <authorList>
            <person name="Sahin N."/>
            <person name="Ay H."/>
            <person name="Saygin H."/>
        </authorList>
    </citation>
    <scope>NUCLEOTIDE SEQUENCE [LARGE SCALE GENOMIC DNA]</scope>
    <source>
        <strain evidence="2 3">5K138</strain>
    </source>
</reference>
<organism evidence="2 3">
    <name type="scientific">Jiangella asiatica</name>
    <dbReference type="NCBI Taxonomy" id="2530372"/>
    <lineage>
        <taxon>Bacteria</taxon>
        <taxon>Bacillati</taxon>
        <taxon>Actinomycetota</taxon>
        <taxon>Actinomycetes</taxon>
        <taxon>Jiangellales</taxon>
        <taxon>Jiangellaceae</taxon>
        <taxon>Jiangella</taxon>
    </lineage>
</organism>
<evidence type="ECO:0000313" key="2">
    <source>
        <dbReference type="EMBL" id="TDE00776.1"/>
    </source>
</evidence>
<feature type="transmembrane region" description="Helical" evidence="1">
    <location>
        <begin position="6"/>
        <end position="27"/>
    </location>
</feature>
<evidence type="ECO:0000256" key="1">
    <source>
        <dbReference type="SAM" id="Phobius"/>
    </source>
</evidence>
<dbReference type="AlphaFoldDB" id="A0A4R5CLG5"/>
<feature type="transmembrane region" description="Helical" evidence="1">
    <location>
        <begin position="57"/>
        <end position="81"/>
    </location>
</feature>
<dbReference type="OrthoDB" id="428263at2"/>
<keyword evidence="1" id="KW-1133">Transmembrane helix</keyword>
<accession>A0A4R5CLG5</accession>
<dbReference type="Pfam" id="PF08592">
    <property type="entry name" value="Anthrone_oxy"/>
    <property type="match status" value="1"/>
</dbReference>
<dbReference type="InParanoid" id="A0A4R5CLG5"/>